<dbReference type="InterPro" id="IPR013955">
    <property type="entry name" value="Rep_factor-A_C"/>
</dbReference>
<keyword evidence="3" id="KW-1185">Reference proteome</keyword>
<dbReference type="InterPro" id="IPR012340">
    <property type="entry name" value="NA-bd_OB-fold"/>
</dbReference>
<organism evidence="3 4">
    <name type="scientific">Saccoglossus kowalevskii</name>
    <name type="common">Acorn worm</name>
    <dbReference type="NCBI Taxonomy" id="10224"/>
    <lineage>
        <taxon>Eukaryota</taxon>
        <taxon>Metazoa</taxon>
        <taxon>Hemichordata</taxon>
        <taxon>Enteropneusta</taxon>
        <taxon>Harrimaniidae</taxon>
        <taxon>Saccoglossus</taxon>
    </lineage>
</organism>
<dbReference type="PANTHER" id="PTHR35537">
    <property type="entry name" value="DNA DAMAGE-INDUCIBLE APOPTOSIS SUPPRESSOR PROTEIN DDIAS"/>
    <property type="match status" value="1"/>
</dbReference>
<accession>A0ABM0MVK1</accession>
<dbReference type="RefSeq" id="XP_006824042.1">
    <property type="nucleotide sequence ID" value="XM_006823979.1"/>
</dbReference>
<dbReference type="GeneID" id="102805598"/>
<protein>
    <submittedName>
        <fullName evidence="4">Dentin sialophosphoprotein-like</fullName>
    </submittedName>
</protein>
<sequence length="1072" mass="119150">MNEDRLLILATVVTVKDNKFYYAYCKMCYSKISPLSEGKGSSYRCYKCGCYYSDHDRCDRYRLHLRISHYGYLSDITVFGECLQPIFGISATQLRKMLSTSTLCSSNTNKEVLFRAVEKCLIGSMFYFGLKTASVEQSTSQQKSNSPVRLEQIIQQNNSNDRKTMPLVAYLMRRCHMKDSMTVFDCITDIKTDIKATVSKINSYEDENVTQPVNVSMATSVSSVEDIDEKFSIGIATASPSISDSASSLLSLWDQSAPECIMGLDCKLSFEASGRIDLLLNSMGESGDMDYSHNSLGDEEENYGNQYIGHEALFGGHNISAFDRTLLSVNSDITYNGDSCAMNYASLSNTQGALTSGHSELLNEQNTSSTSNNVSFAAHNLIPNVKAEHFNNVSDGNATAGGDSSAWHNDTCSSDAVGSQLLLQGSNMSPCVDGLTTSHANEIAEALTISHVNAITVAEKNDDLLLQYYHQDRNTKGAVNTVDDAHCTVTMNIEKCNNYSLPSNDKKQCVESSHQSEAQLEPVMVNEKNTERVNRNGYPETCNEKMTQHCAENTSELCQIRLTQHCSKQGTQDLKTPSCVQQLTLPLPTQVIYNENSSAESLEAISLMSDEYPTNVSFQDDLPYSEDLDIFLQKIENQYVKEKTEYCEQIITKNRDHVDAIDNEEIKIEKTNSFIAIESKDESLLKNSCAMTGNDLSMCFRKTEHNFVIQNIKSEYVTNMSFENDMPYSEDFDLFLQNIENQHHKQESETSRDNTTVSSSDSLIKNSDNIDIGKNFSVRQNEICSNINESEITSLAQGIYNVNIVDGDEDGDVFHDNVTHGDSFHCNESDYEDIASSFQNESCQNNFFIGLSKTRQSSRRKTVHFVEELNTIHTIWNMDTNYRNLTGQSYDSSNSSVDFIPDSQGIDEINLLDNNEDCPCSPDLFSPDLFSSSSHFSMDSNNASEIINTPELFSQTCRPTSSTPKDAVVMATTPSSSVFSTPCLFSEKFSDSLNSIPGTYCNSGSFHMMSGHTRRHVLRSASVVLTPDLFGGKSCNGGCEDEILSQDLFDDVASGNDSSGYDSSVCKKLFTK</sequence>
<evidence type="ECO:0000313" key="4">
    <source>
        <dbReference type="RefSeq" id="XP_006824042.1"/>
    </source>
</evidence>
<dbReference type="Proteomes" id="UP000694865">
    <property type="component" value="Unplaced"/>
</dbReference>
<dbReference type="PANTHER" id="PTHR35537:SF1">
    <property type="entry name" value="DNA DAMAGE-INDUCED APOPTOSIS SUPPRESSOR PROTEIN"/>
    <property type="match status" value="1"/>
</dbReference>
<feature type="compositionally biased region" description="Basic and acidic residues" evidence="1">
    <location>
        <begin position="743"/>
        <end position="752"/>
    </location>
</feature>
<evidence type="ECO:0000256" key="1">
    <source>
        <dbReference type="SAM" id="MobiDB-lite"/>
    </source>
</evidence>
<dbReference type="Gene3D" id="2.40.50.140">
    <property type="entry name" value="Nucleic acid-binding proteins"/>
    <property type="match status" value="1"/>
</dbReference>
<feature type="region of interest" description="Disordered" evidence="1">
    <location>
        <begin position="743"/>
        <end position="762"/>
    </location>
</feature>
<proteinExistence type="predicted"/>
<dbReference type="SUPFAM" id="SSF50249">
    <property type="entry name" value="Nucleic acid-binding proteins"/>
    <property type="match status" value="1"/>
</dbReference>
<evidence type="ECO:0000259" key="2">
    <source>
        <dbReference type="Pfam" id="PF08646"/>
    </source>
</evidence>
<dbReference type="InterPro" id="IPR043522">
    <property type="entry name" value="DDIAS"/>
</dbReference>
<feature type="compositionally biased region" description="Polar residues" evidence="1">
    <location>
        <begin position="753"/>
        <end position="762"/>
    </location>
</feature>
<dbReference type="Pfam" id="PF08646">
    <property type="entry name" value="Rep_fac-A_C"/>
    <property type="match status" value="1"/>
</dbReference>
<reference evidence="4" key="1">
    <citation type="submission" date="2025-08" db="UniProtKB">
        <authorList>
            <consortium name="RefSeq"/>
        </authorList>
    </citation>
    <scope>IDENTIFICATION</scope>
    <source>
        <tissue evidence="4">Testes</tissue>
    </source>
</reference>
<name>A0ABM0MVK1_SACKO</name>
<evidence type="ECO:0000313" key="3">
    <source>
        <dbReference type="Proteomes" id="UP000694865"/>
    </source>
</evidence>
<gene>
    <name evidence="4" type="primary">LOC102805598</name>
</gene>
<feature type="domain" description="Replication factor A C-terminal" evidence="2">
    <location>
        <begin position="9"/>
        <end position="116"/>
    </location>
</feature>